<dbReference type="AlphaFoldDB" id="A0A1R3GA82"/>
<keyword evidence="2" id="KW-1185">Reference proteome</keyword>
<name>A0A1R3GA82_9ROSI</name>
<sequence>MELSPVPIGVSHLLSSVLSVFSKSQEGDAELAKRGQRCTDFSREGETFWPQSRYATSAMVPGVDFSSIIVSISWVNLYCYAYVTWVL</sequence>
<dbReference type="EMBL" id="AWUE01023074">
    <property type="protein sequence ID" value="OMO54994.1"/>
    <property type="molecule type" value="Genomic_DNA"/>
</dbReference>
<organism evidence="1 2">
    <name type="scientific">Corchorus olitorius</name>
    <dbReference type="NCBI Taxonomy" id="93759"/>
    <lineage>
        <taxon>Eukaryota</taxon>
        <taxon>Viridiplantae</taxon>
        <taxon>Streptophyta</taxon>
        <taxon>Embryophyta</taxon>
        <taxon>Tracheophyta</taxon>
        <taxon>Spermatophyta</taxon>
        <taxon>Magnoliopsida</taxon>
        <taxon>eudicotyledons</taxon>
        <taxon>Gunneridae</taxon>
        <taxon>Pentapetalae</taxon>
        <taxon>rosids</taxon>
        <taxon>malvids</taxon>
        <taxon>Malvales</taxon>
        <taxon>Malvaceae</taxon>
        <taxon>Grewioideae</taxon>
        <taxon>Apeibeae</taxon>
        <taxon>Corchorus</taxon>
    </lineage>
</organism>
<evidence type="ECO:0000313" key="2">
    <source>
        <dbReference type="Proteomes" id="UP000187203"/>
    </source>
</evidence>
<comment type="caution">
    <text evidence="1">The sequence shown here is derived from an EMBL/GenBank/DDBJ whole genome shotgun (WGS) entry which is preliminary data.</text>
</comment>
<reference evidence="2" key="1">
    <citation type="submission" date="2013-09" db="EMBL/GenBank/DDBJ databases">
        <title>Corchorus olitorius genome sequencing.</title>
        <authorList>
            <person name="Alam M."/>
            <person name="Haque M.S."/>
            <person name="Islam M.S."/>
            <person name="Emdad E.M."/>
            <person name="Islam M.M."/>
            <person name="Ahmed B."/>
            <person name="Halim A."/>
            <person name="Hossen Q.M.M."/>
            <person name="Hossain M.Z."/>
            <person name="Ahmed R."/>
            <person name="Khan M.M."/>
            <person name="Islam R."/>
            <person name="Rashid M.M."/>
            <person name="Khan S.A."/>
            <person name="Rahman M.S."/>
            <person name="Alam M."/>
            <person name="Yahiya A.S."/>
            <person name="Khan M.S."/>
            <person name="Azam M.S."/>
            <person name="Haque T."/>
            <person name="Lashkar M.Z.H."/>
            <person name="Akhand A.I."/>
            <person name="Morshed G."/>
            <person name="Roy S."/>
            <person name="Uddin K.S."/>
            <person name="Rabeya T."/>
            <person name="Hossain A.S."/>
            <person name="Chowdhury A."/>
            <person name="Snigdha A.R."/>
            <person name="Mortoza M.S."/>
            <person name="Matin S.A."/>
            <person name="Hoque S.M.E."/>
            <person name="Islam M.K."/>
            <person name="Roy D.K."/>
            <person name="Haider R."/>
            <person name="Moosa M.M."/>
            <person name="Elias S.M."/>
            <person name="Hasan A.M."/>
            <person name="Jahan S."/>
            <person name="Shafiuddin M."/>
            <person name="Mahmood N."/>
            <person name="Shommy N.S."/>
        </authorList>
    </citation>
    <scope>NUCLEOTIDE SEQUENCE [LARGE SCALE GENOMIC DNA]</scope>
    <source>
        <strain evidence="2">cv. O-4</strain>
    </source>
</reference>
<dbReference type="Proteomes" id="UP000187203">
    <property type="component" value="Unassembled WGS sequence"/>
</dbReference>
<gene>
    <name evidence="1" type="ORF">COLO4_36260</name>
</gene>
<protein>
    <submittedName>
        <fullName evidence="1">Uncharacterized protein</fullName>
    </submittedName>
</protein>
<proteinExistence type="predicted"/>
<evidence type="ECO:0000313" key="1">
    <source>
        <dbReference type="EMBL" id="OMO54994.1"/>
    </source>
</evidence>
<accession>A0A1R3GA82</accession>